<dbReference type="InterPro" id="IPR020084">
    <property type="entry name" value="NUDIX_hydrolase_CS"/>
</dbReference>
<reference evidence="5" key="1">
    <citation type="submission" date="2014-04" db="EMBL/GenBank/DDBJ databases">
        <title>Evolutionary Origins and Diversification of the Mycorrhizal Mutualists.</title>
        <authorList>
            <consortium name="DOE Joint Genome Institute"/>
            <consortium name="Mycorrhizal Genomics Consortium"/>
            <person name="Kohler A."/>
            <person name="Kuo A."/>
            <person name="Nagy L.G."/>
            <person name="Floudas D."/>
            <person name="Copeland A."/>
            <person name="Barry K.W."/>
            <person name="Cichocki N."/>
            <person name="Veneault-Fourrey C."/>
            <person name="LaButti K."/>
            <person name="Lindquist E.A."/>
            <person name="Lipzen A."/>
            <person name="Lundell T."/>
            <person name="Morin E."/>
            <person name="Murat C."/>
            <person name="Riley R."/>
            <person name="Ohm R."/>
            <person name="Sun H."/>
            <person name="Tunlid A."/>
            <person name="Henrissat B."/>
            <person name="Grigoriev I.V."/>
            <person name="Hibbett D.S."/>
            <person name="Martin F."/>
        </authorList>
    </citation>
    <scope>NUCLEOTIDE SEQUENCE [LARGE SCALE GENOMIC DNA]</scope>
    <source>
        <strain evidence="5">FD-334 SS-4</strain>
    </source>
</reference>
<dbReference type="InterPro" id="IPR000086">
    <property type="entry name" value="NUDIX_hydrolase_dom"/>
</dbReference>
<evidence type="ECO:0000256" key="2">
    <source>
        <dbReference type="RuleBase" id="RU003476"/>
    </source>
</evidence>
<name>A0A0D2LHI2_HYPSF</name>
<dbReference type="STRING" id="945553.A0A0D2LHI2"/>
<dbReference type="OrthoDB" id="10249920at2759"/>
<dbReference type="PANTHER" id="PTHR11839:SF1">
    <property type="entry name" value="ADP-SUGAR PYROPHOSPHATASE"/>
    <property type="match status" value="1"/>
</dbReference>
<dbReference type="Proteomes" id="UP000054270">
    <property type="component" value="Unassembled WGS sequence"/>
</dbReference>
<dbReference type="InterPro" id="IPR020476">
    <property type="entry name" value="Nudix_hydrolase"/>
</dbReference>
<dbReference type="PRINTS" id="PR00502">
    <property type="entry name" value="NUDIXFAMILY"/>
</dbReference>
<dbReference type="AlphaFoldDB" id="A0A0D2LHI2"/>
<dbReference type="SUPFAM" id="SSF55811">
    <property type="entry name" value="Nudix"/>
    <property type="match status" value="1"/>
</dbReference>
<dbReference type="PANTHER" id="PTHR11839">
    <property type="entry name" value="UDP/ADP-SUGAR PYROPHOSPHATASE"/>
    <property type="match status" value="1"/>
</dbReference>
<dbReference type="Gene3D" id="3.90.79.10">
    <property type="entry name" value="Nucleoside Triphosphate Pyrophosphohydrolase"/>
    <property type="match status" value="1"/>
</dbReference>
<dbReference type="InterPro" id="IPR015797">
    <property type="entry name" value="NUDIX_hydrolase-like_dom_sf"/>
</dbReference>
<dbReference type="PROSITE" id="PS00893">
    <property type="entry name" value="NUDIX_BOX"/>
    <property type="match status" value="1"/>
</dbReference>
<dbReference type="Pfam" id="PF00293">
    <property type="entry name" value="NUDIX"/>
    <property type="match status" value="1"/>
</dbReference>
<dbReference type="FunFam" id="3.90.79.10:FF:000016">
    <property type="entry name" value="ADP-sugar pyrophosphatase isoform X1"/>
    <property type="match status" value="1"/>
</dbReference>
<keyword evidence="1 2" id="KW-0378">Hydrolase</keyword>
<evidence type="ECO:0000313" key="4">
    <source>
        <dbReference type="EMBL" id="KJA27087.1"/>
    </source>
</evidence>
<evidence type="ECO:0000313" key="5">
    <source>
        <dbReference type="Proteomes" id="UP000054270"/>
    </source>
</evidence>
<dbReference type="CDD" id="cd18888">
    <property type="entry name" value="NUDIX_ADPRase_Nudt5"/>
    <property type="match status" value="1"/>
</dbReference>
<accession>A0A0D2LHI2</accession>
<proteinExistence type="inferred from homology"/>
<evidence type="ECO:0000256" key="1">
    <source>
        <dbReference type="ARBA" id="ARBA00022801"/>
    </source>
</evidence>
<keyword evidence="5" id="KW-1185">Reference proteome</keyword>
<dbReference type="EMBL" id="KN817525">
    <property type="protein sequence ID" value="KJA27087.1"/>
    <property type="molecule type" value="Genomic_DNA"/>
</dbReference>
<dbReference type="PROSITE" id="PS51462">
    <property type="entry name" value="NUDIX"/>
    <property type="match status" value="1"/>
</dbReference>
<sequence>MAHNLPRIVSTTDLPTSEARWITLKKIKYLDEDGKERLWEYAERKTRAKAAGVDGVAVLAVIRSKTNAFPVSTIVIEQYRPPIGKYIIELPAGLIDEGETVETAAIRELREETGFKADKILQLSPITVSDPGMTNANMQLAIVSVVLEDKMEMPEPKLEAGEHIITRVVELNMLQGTLDDYDKKGFVVDARLSHFAAGFILAQQL</sequence>
<dbReference type="GO" id="GO:0005634">
    <property type="term" value="C:nucleus"/>
    <property type="evidence" value="ECO:0007669"/>
    <property type="project" value="TreeGrafter"/>
</dbReference>
<evidence type="ECO:0000259" key="3">
    <source>
        <dbReference type="PROSITE" id="PS51462"/>
    </source>
</evidence>
<protein>
    <recommendedName>
        <fullName evidence="3">Nudix hydrolase domain-containing protein</fullName>
    </recommendedName>
</protein>
<dbReference type="GO" id="GO:0047631">
    <property type="term" value="F:ADP-ribose diphosphatase activity"/>
    <property type="evidence" value="ECO:0007669"/>
    <property type="project" value="TreeGrafter"/>
</dbReference>
<organism evidence="4 5">
    <name type="scientific">Hypholoma sublateritium (strain FD-334 SS-4)</name>
    <dbReference type="NCBI Taxonomy" id="945553"/>
    <lineage>
        <taxon>Eukaryota</taxon>
        <taxon>Fungi</taxon>
        <taxon>Dikarya</taxon>
        <taxon>Basidiomycota</taxon>
        <taxon>Agaricomycotina</taxon>
        <taxon>Agaricomycetes</taxon>
        <taxon>Agaricomycetidae</taxon>
        <taxon>Agaricales</taxon>
        <taxon>Agaricineae</taxon>
        <taxon>Strophariaceae</taxon>
        <taxon>Hypholoma</taxon>
    </lineage>
</organism>
<comment type="similarity">
    <text evidence="2">Belongs to the Nudix hydrolase family.</text>
</comment>
<dbReference type="GO" id="GO:0019693">
    <property type="term" value="P:ribose phosphate metabolic process"/>
    <property type="evidence" value="ECO:0007669"/>
    <property type="project" value="TreeGrafter"/>
</dbReference>
<dbReference type="OMA" id="WHWAAGW"/>
<dbReference type="GO" id="GO:0006753">
    <property type="term" value="P:nucleoside phosphate metabolic process"/>
    <property type="evidence" value="ECO:0007669"/>
    <property type="project" value="TreeGrafter"/>
</dbReference>
<gene>
    <name evidence="4" type="ORF">HYPSUDRAFT_35638</name>
</gene>
<feature type="domain" description="Nudix hydrolase" evidence="3">
    <location>
        <begin position="53"/>
        <end position="192"/>
    </location>
</feature>